<feature type="transmembrane region" description="Helical" evidence="1">
    <location>
        <begin position="35"/>
        <end position="54"/>
    </location>
</feature>
<keyword evidence="1" id="KW-0812">Transmembrane</keyword>
<accession>A0ABY4HTQ7</accession>
<keyword evidence="1" id="KW-0472">Membrane</keyword>
<keyword evidence="1" id="KW-1133">Transmembrane helix</keyword>
<reference evidence="2 3" key="1">
    <citation type="submission" date="2022-04" db="EMBL/GenBank/DDBJ databases">
        <title>The arsenic-methylating capacity of Chitinophaga filiformis YT5 during chitin decomposition.</title>
        <authorList>
            <person name="Chen G."/>
            <person name="Liang Y."/>
        </authorList>
    </citation>
    <scope>NUCLEOTIDE SEQUENCE [LARGE SCALE GENOMIC DNA]</scope>
    <source>
        <strain evidence="2 3">YT5</strain>
    </source>
</reference>
<dbReference type="EMBL" id="CP095855">
    <property type="protein sequence ID" value="UPK67174.1"/>
    <property type="molecule type" value="Genomic_DNA"/>
</dbReference>
<keyword evidence="3" id="KW-1185">Reference proteome</keyword>
<protein>
    <submittedName>
        <fullName evidence="2">Uncharacterized protein</fullName>
    </submittedName>
</protein>
<evidence type="ECO:0000256" key="1">
    <source>
        <dbReference type="SAM" id="Phobius"/>
    </source>
</evidence>
<name>A0ABY4HTQ7_CHIFI</name>
<sequence>MTDLQWIGLAMIPGGLLWTWLAFKFKTESKPWGHFRLVAIGLTIVVAGIGLLIGQ</sequence>
<proteinExistence type="predicted"/>
<dbReference type="Proteomes" id="UP000830198">
    <property type="component" value="Chromosome"/>
</dbReference>
<gene>
    <name evidence="2" type="ORF">MYF79_19735</name>
</gene>
<dbReference type="RefSeq" id="WP_247809353.1">
    <property type="nucleotide sequence ID" value="NZ_CP095855.1"/>
</dbReference>
<feature type="transmembrane region" description="Helical" evidence="1">
    <location>
        <begin position="6"/>
        <end position="23"/>
    </location>
</feature>
<organism evidence="2 3">
    <name type="scientific">Chitinophaga filiformis</name>
    <name type="common">Myxococcus filiformis</name>
    <name type="synonym">Flexibacter filiformis</name>
    <dbReference type="NCBI Taxonomy" id="104663"/>
    <lineage>
        <taxon>Bacteria</taxon>
        <taxon>Pseudomonadati</taxon>
        <taxon>Bacteroidota</taxon>
        <taxon>Chitinophagia</taxon>
        <taxon>Chitinophagales</taxon>
        <taxon>Chitinophagaceae</taxon>
        <taxon>Chitinophaga</taxon>
    </lineage>
</organism>
<evidence type="ECO:0000313" key="3">
    <source>
        <dbReference type="Proteomes" id="UP000830198"/>
    </source>
</evidence>
<evidence type="ECO:0000313" key="2">
    <source>
        <dbReference type="EMBL" id="UPK67174.1"/>
    </source>
</evidence>